<dbReference type="PATRIC" id="fig|1218508.4.peg.1326"/>
<dbReference type="RefSeq" id="WP_045923173.1">
    <property type="nucleotide sequence ID" value="NZ_JBHTHW010000005.1"/>
</dbReference>
<organism evidence="10 11">
    <name type="scientific">Bombilactobacillus mellis</name>
    <dbReference type="NCBI Taxonomy" id="1218508"/>
    <lineage>
        <taxon>Bacteria</taxon>
        <taxon>Bacillati</taxon>
        <taxon>Bacillota</taxon>
        <taxon>Bacilli</taxon>
        <taxon>Lactobacillales</taxon>
        <taxon>Lactobacillaceae</taxon>
        <taxon>Bombilactobacillus</taxon>
    </lineage>
</organism>
<dbReference type="OrthoDB" id="396983at2"/>
<dbReference type="Proteomes" id="UP000033695">
    <property type="component" value="Unassembled WGS sequence"/>
</dbReference>
<name>A0A0F4KQJ2_9LACO</name>
<dbReference type="STRING" id="1218508.JG29_13360"/>
<accession>A0A0F4KQJ2</accession>
<sequence length="362" mass="37561">MSTTTASSQNSAKTFFNNVLAGTATGIIVGLIPNAVVAAILKLFGNSPWALTLNHVLIVFQCATPLLIGALIAYQFKLTPVDIATIAAAAYVGSGVTQFNPAIINPATKAPGLYVSAGTGDLINTMITAALAVWVTLLIGDRLGSVKIVLGPILIGGGVGWIGYLILPFIAKITTWIGDLINSFTNLQPIVMCILIACMFALLIITPISTVAIGMAIKLNGISAGAAAMGVAATTIVLVVHSWKTNKSGVTLAVALGAMKMMIPNLFRYPIILLPVMTTAIISAIPVALFQVAGTPASAGFGLVGLVGPLASLDVGKMSINLLTAALVWFIIPIIAAVACRLVYDKMLHLYDEKQAFAYLGE</sequence>
<feature type="transmembrane region" description="Helical" evidence="8">
    <location>
        <begin position="56"/>
        <end position="76"/>
    </location>
</feature>
<feature type="transmembrane region" description="Helical" evidence="8">
    <location>
        <begin position="122"/>
        <end position="140"/>
    </location>
</feature>
<feature type="transmembrane region" description="Helical" evidence="8">
    <location>
        <begin position="189"/>
        <end position="217"/>
    </location>
</feature>
<dbReference type="GO" id="GO:0008982">
    <property type="term" value="F:protein-N(PI)-phosphohistidine-sugar phosphotransferase activity"/>
    <property type="evidence" value="ECO:0007669"/>
    <property type="project" value="InterPro"/>
</dbReference>
<keyword evidence="5 8" id="KW-0812">Transmembrane</keyword>
<dbReference type="GO" id="GO:0005886">
    <property type="term" value="C:plasma membrane"/>
    <property type="evidence" value="ECO:0007669"/>
    <property type="project" value="UniProtKB-SubCell"/>
</dbReference>
<feature type="transmembrane region" description="Helical" evidence="8">
    <location>
        <begin position="224"/>
        <end position="243"/>
    </location>
</feature>
<keyword evidence="3" id="KW-1003">Cell membrane</keyword>
<dbReference type="InterPro" id="IPR003352">
    <property type="entry name" value="PTS_EIIC"/>
</dbReference>
<feature type="transmembrane region" description="Helical" evidence="8">
    <location>
        <begin position="20"/>
        <end position="44"/>
    </location>
</feature>
<gene>
    <name evidence="10" type="ORF">JG29_13360</name>
</gene>
<reference evidence="10 11" key="1">
    <citation type="submission" date="2014-12" db="EMBL/GenBank/DDBJ databases">
        <title>Comparative genomics of the lactic acid bacteria isolated from the honey bee gut.</title>
        <authorList>
            <person name="Ellegaard K.M."/>
            <person name="Tamarit D."/>
            <person name="Javelind E."/>
            <person name="Olofsson T."/>
            <person name="Andersson S.G."/>
            <person name="Vasquez A."/>
        </authorList>
    </citation>
    <scope>NUCLEOTIDE SEQUENCE [LARGE SCALE GENOMIC DNA]</scope>
    <source>
        <strain evidence="10 11">Hon2</strain>
    </source>
</reference>
<protein>
    <submittedName>
        <fullName evidence="10">Membrane protein</fullName>
    </submittedName>
</protein>
<evidence type="ECO:0000256" key="8">
    <source>
        <dbReference type="SAM" id="Phobius"/>
    </source>
</evidence>
<dbReference type="GO" id="GO:0009401">
    <property type="term" value="P:phosphoenolpyruvate-dependent sugar phosphotransferase system"/>
    <property type="evidence" value="ECO:0007669"/>
    <property type="project" value="InterPro"/>
</dbReference>
<comment type="caution">
    <text evidence="10">The sequence shown here is derived from an EMBL/GenBank/DDBJ whole genome shotgun (WGS) entry which is preliminary data.</text>
</comment>
<evidence type="ECO:0000256" key="4">
    <source>
        <dbReference type="ARBA" id="ARBA00022597"/>
    </source>
</evidence>
<proteinExistence type="predicted"/>
<keyword evidence="6 8" id="KW-1133">Transmembrane helix</keyword>
<evidence type="ECO:0000259" key="9">
    <source>
        <dbReference type="Pfam" id="PF13303"/>
    </source>
</evidence>
<dbReference type="Pfam" id="PF13303">
    <property type="entry name" value="PTS_EIIC_2"/>
    <property type="match status" value="1"/>
</dbReference>
<evidence type="ECO:0000256" key="3">
    <source>
        <dbReference type="ARBA" id="ARBA00022475"/>
    </source>
</evidence>
<keyword evidence="7 8" id="KW-0472">Membrane</keyword>
<dbReference type="HOGENOM" id="CLU_050996_0_0_9"/>
<dbReference type="AlphaFoldDB" id="A0A0F4KQJ2"/>
<comment type="subcellular location">
    <subcellularLocation>
        <location evidence="1">Cell membrane</location>
        <topology evidence="1">Multi-pass membrane protein</topology>
    </subcellularLocation>
</comment>
<keyword evidence="4" id="KW-0762">Sugar transport</keyword>
<keyword evidence="11" id="KW-1185">Reference proteome</keyword>
<feature type="transmembrane region" description="Helical" evidence="8">
    <location>
        <begin position="320"/>
        <end position="344"/>
    </location>
</feature>
<dbReference type="EMBL" id="JXBZ01000009">
    <property type="protein sequence ID" value="KJY48284.1"/>
    <property type="molecule type" value="Genomic_DNA"/>
</dbReference>
<evidence type="ECO:0000313" key="10">
    <source>
        <dbReference type="EMBL" id="KJY48284.1"/>
    </source>
</evidence>
<keyword evidence="2" id="KW-0813">Transport</keyword>
<evidence type="ECO:0000256" key="1">
    <source>
        <dbReference type="ARBA" id="ARBA00004651"/>
    </source>
</evidence>
<evidence type="ECO:0000313" key="11">
    <source>
        <dbReference type="Proteomes" id="UP000033695"/>
    </source>
</evidence>
<feature type="transmembrane region" description="Helical" evidence="8">
    <location>
        <begin position="152"/>
        <end position="177"/>
    </location>
</feature>
<evidence type="ECO:0000256" key="5">
    <source>
        <dbReference type="ARBA" id="ARBA00022692"/>
    </source>
</evidence>
<feature type="transmembrane region" description="Helical" evidence="8">
    <location>
        <begin position="279"/>
        <end position="308"/>
    </location>
</feature>
<evidence type="ECO:0000256" key="7">
    <source>
        <dbReference type="ARBA" id="ARBA00023136"/>
    </source>
</evidence>
<feature type="domain" description="Phosphotransferase system EIIC" evidence="9">
    <location>
        <begin position="18"/>
        <end position="354"/>
    </location>
</feature>
<evidence type="ECO:0000256" key="6">
    <source>
        <dbReference type="ARBA" id="ARBA00022989"/>
    </source>
</evidence>
<evidence type="ECO:0000256" key="2">
    <source>
        <dbReference type="ARBA" id="ARBA00022448"/>
    </source>
</evidence>